<dbReference type="GO" id="GO:0006488">
    <property type="term" value="P:dolichol-linked oligosaccharide biosynthetic process"/>
    <property type="evidence" value="ECO:0007669"/>
    <property type="project" value="TreeGrafter"/>
</dbReference>
<dbReference type="InterPro" id="IPR038731">
    <property type="entry name" value="RgtA/B/C-like"/>
</dbReference>
<comment type="subcellular location">
    <subcellularLocation>
        <location evidence="1">Membrane</location>
        <topology evidence="1">Multi-pass membrane protein</topology>
    </subcellularLocation>
</comment>
<keyword evidence="6 8" id="KW-1133">Transmembrane helix</keyword>
<comment type="similarity">
    <text evidence="2">Belongs to the glycosyltransferase 2 family.</text>
</comment>
<evidence type="ECO:0000313" key="13">
    <source>
        <dbReference type="Proteomes" id="UP000525027"/>
    </source>
</evidence>
<feature type="transmembrane region" description="Helical" evidence="8">
    <location>
        <begin position="461"/>
        <end position="479"/>
    </location>
</feature>
<reference evidence="12 13" key="1">
    <citation type="journal article" date="2020" name="Biotechnol. Biofuels">
        <title>New insights from the biogas microbiome by comprehensive genome-resolved metagenomics of nearly 1600 species originating from multiple anaerobic digesters.</title>
        <authorList>
            <person name="Campanaro S."/>
            <person name="Treu L."/>
            <person name="Rodriguez-R L.M."/>
            <person name="Kovalovszki A."/>
            <person name="Ziels R.M."/>
            <person name="Maus I."/>
            <person name="Zhu X."/>
            <person name="Kougias P.G."/>
            <person name="Basile A."/>
            <person name="Luo G."/>
            <person name="Schluter A."/>
            <person name="Konstantinidis K.T."/>
            <person name="Angelidaki I."/>
        </authorList>
    </citation>
    <scope>NUCLEOTIDE SEQUENCE [LARGE SCALE GENOMIC DNA]</scope>
    <source>
        <strain evidence="12">AS25fmACSIPFO_94</strain>
    </source>
</reference>
<feature type="domain" description="Glycosyltransferase 2-like" evidence="9">
    <location>
        <begin position="5"/>
        <end position="167"/>
    </location>
</feature>
<dbReference type="InterPro" id="IPR039528">
    <property type="entry name" value="DPM1-like"/>
</dbReference>
<gene>
    <name evidence="12" type="ORF">GX397_03515</name>
</gene>
<feature type="domain" description="GtrA/DPMS transmembrane" evidence="10">
    <location>
        <begin position="238"/>
        <end position="354"/>
    </location>
</feature>
<feature type="transmembrane region" description="Helical" evidence="8">
    <location>
        <begin position="300"/>
        <end position="319"/>
    </location>
</feature>
<evidence type="ECO:0000256" key="3">
    <source>
        <dbReference type="ARBA" id="ARBA00022676"/>
    </source>
</evidence>
<dbReference type="InterPro" id="IPR001173">
    <property type="entry name" value="Glyco_trans_2-like"/>
</dbReference>
<dbReference type="Pfam" id="PF04138">
    <property type="entry name" value="GtrA_DPMS_TM"/>
    <property type="match status" value="1"/>
</dbReference>
<dbReference type="RefSeq" id="WP_273002537.1">
    <property type="nucleotide sequence ID" value="NZ_DURU01000065.1"/>
</dbReference>
<keyword evidence="4 12" id="KW-0808">Transferase</keyword>
<dbReference type="AlphaFoldDB" id="A0A7V6ZDT4"/>
<feature type="transmembrane region" description="Helical" evidence="8">
    <location>
        <begin position="239"/>
        <end position="262"/>
    </location>
</feature>
<dbReference type="SUPFAM" id="SSF53448">
    <property type="entry name" value="Nucleotide-diphospho-sugar transferases"/>
    <property type="match status" value="1"/>
</dbReference>
<evidence type="ECO:0000313" key="12">
    <source>
        <dbReference type="EMBL" id="HHZ04129.1"/>
    </source>
</evidence>
<dbReference type="GO" id="GO:0000271">
    <property type="term" value="P:polysaccharide biosynthetic process"/>
    <property type="evidence" value="ECO:0007669"/>
    <property type="project" value="InterPro"/>
</dbReference>
<name>A0A7V6ZDT4_9BACT</name>
<dbReference type="PANTHER" id="PTHR43398">
    <property type="entry name" value="DOLICHOL-PHOSPHATE MANNOSYLTRANSFERASE SUBUNIT 1"/>
    <property type="match status" value="1"/>
</dbReference>
<keyword evidence="7 8" id="KW-0472">Membrane</keyword>
<dbReference type="GO" id="GO:0004582">
    <property type="term" value="F:dolichyl-phosphate beta-D-mannosyltransferase activity"/>
    <property type="evidence" value="ECO:0007669"/>
    <property type="project" value="InterPro"/>
</dbReference>
<keyword evidence="5 8" id="KW-0812">Transmembrane</keyword>
<dbReference type="InterPro" id="IPR007267">
    <property type="entry name" value="GtrA_DPMS_TM"/>
</dbReference>
<dbReference type="CDD" id="cd06442">
    <property type="entry name" value="DPM1_like"/>
    <property type="match status" value="1"/>
</dbReference>
<proteinExistence type="inferred from homology"/>
<feature type="transmembrane region" description="Helical" evidence="8">
    <location>
        <begin position="331"/>
        <end position="356"/>
    </location>
</feature>
<sequence length="868" mass="96289">MSKVSVIIPTINEVGNIDDLISRIFALKDKISYDLEVLVVDDGSTDGTREHVLKWQEHHPVRLIARDNDKGVAKSVIAGARAATGDILVVMDADLSHPPGAIPDLVKPLLEGTCDMTIASRYIKGGSTPGWPFYRRLASFIATAIARIFVDVCDPMSGFFAVRPQLLRSLDPEKACFKVCMEALIAGGPSLRVIEVPITFKDRASGHSKINLIKMGWSYLCRLAALAGGNMSAKSGIRFGIVGLLAMVLDLFVFSVLIALKFPIGQSHVISFFASTVFNFTCNARWSFAQDNTQRLSFAGFGRFLLLALASLFLRGGVLATLNQLLGWPPLLAVIGGIFAAAVSNYVGNAFFVFPLKPKHKGLRWRAVSVIFLIYAIVLRLFYMGVMELIYEEAYYWNYAQHLDIGYLDHPPMVAWIIAFFTSVFGNAEFGVRIGALVSWAVMGAFVFALARKLYGREIAFVSLFLVAGLPFFFGIGMLMTPDAPLAACWAGTLYFLAKVFFDKRRSSWWGVGICGGLGLLSKYTIVLLAPASLLFMAIDPMSRQWLKKKEPYLAAILALLIFSPVIVWNAKHEWTSFVYQGPDRLTGSFKFYLPQFLGYVAALLTPVGLAAVFGTFLGTKGDRRSRFCMIMALFPACVFLAFSLFREVELNWTGPAWICLIPLIAYQIMESDTTFRIVNFLRKAWIPTIVVVYLIFGAALHYFVLGLPFVGYPRNLPLIGWSDLARQVEAIEDELELSTGHEPLVLGVDKHRIASELSFYRTKQASKDHDCGEGIRYTAGPSFFGHESLMFKYWFPKDKGLRTYSDVIVLVGPDPKSLSLCLDELVKDGWNVESVKELIVRKNGIPAGWYYYAIARTAGANCISALK</sequence>
<dbReference type="Pfam" id="PF00535">
    <property type="entry name" value="Glycos_transf_2"/>
    <property type="match status" value="1"/>
</dbReference>
<dbReference type="GO" id="GO:0006506">
    <property type="term" value="P:GPI anchor biosynthetic process"/>
    <property type="evidence" value="ECO:0007669"/>
    <property type="project" value="TreeGrafter"/>
</dbReference>
<evidence type="ECO:0000256" key="7">
    <source>
        <dbReference type="ARBA" id="ARBA00023136"/>
    </source>
</evidence>
<feature type="transmembrane region" description="Helical" evidence="8">
    <location>
        <begin position="691"/>
        <end position="713"/>
    </location>
</feature>
<protein>
    <submittedName>
        <fullName evidence="12">Glycosyltransferase</fullName>
    </submittedName>
</protein>
<dbReference type="InterPro" id="IPR029044">
    <property type="entry name" value="Nucleotide-diphossugar_trans"/>
</dbReference>
<evidence type="ECO:0000259" key="9">
    <source>
        <dbReference type="Pfam" id="PF00535"/>
    </source>
</evidence>
<evidence type="ECO:0000259" key="10">
    <source>
        <dbReference type="Pfam" id="PF04138"/>
    </source>
</evidence>
<evidence type="ECO:0000256" key="8">
    <source>
        <dbReference type="SAM" id="Phobius"/>
    </source>
</evidence>
<accession>A0A7V6ZDT4</accession>
<feature type="transmembrane region" description="Helical" evidence="8">
    <location>
        <begin position="268"/>
        <end position="288"/>
    </location>
</feature>
<dbReference type="GO" id="GO:0016020">
    <property type="term" value="C:membrane"/>
    <property type="evidence" value="ECO:0007669"/>
    <property type="project" value="UniProtKB-SubCell"/>
</dbReference>
<feature type="transmembrane region" description="Helical" evidence="8">
    <location>
        <begin position="508"/>
        <end position="532"/>
    </location>
</feature>
<comment type="caution">
    <text evidence="12">The sequence shown here is derived from an EMBL/GenBank/DDBJ whole genome shotgun (WGS) entry which is preliminary data.</text>
</comment>
<evidence type="ECO:0000256" key="4">
    <source>
        <dbReference type="ARBA" id="ARBA00022679"/>
    </source>
</evidence>
<dbReference type="EMBL" id="DURU01000065">
    <property type="protein sequence ID" value="HHZ04129.1"/>
    <property type="molecule type" value="Genomic_DNA"/>
</dbReference>
<evidence type="ECO:0000256" key="6">
    <source>
        <dbReference type="ARBA" id="ARBA00022989"/>
    </source>
</evidence>
<feature type="transmembrane region" description="Helical" evidence="8">
    <location>
        <begin position="592"/>
        <end position="616"/>
    </location>
</feature>
<dbReference type="Pfam" id="PF13231">
    <property type="entry name" value="PMT_2"/>
    <property type="match status" value="1"/>
</dbReference>
<feature type="transmembrane region" description="Helical" evidence="8">
    <location>
        <begin position="437"/>
        <end position="455"/>
    </location>
</feature>
<evidence type="ECO:0000256" key="5">
    <source>
        <dbReference type="ARBA" id="ARBA00022692"/>
    </source>
</evidence>
<feature type="transmembrane region" description="Helical" evidence="8">
    <location>
        <begin position="653"/>
        <end position="670"/>
    </location>
</feature>
<organism evidence="12 13">
    <name type="scientific">Acetomicrobium hydrogeniformans</name>
    <dbReference type="NCBI Taxonomy" id="649746"/>
    <lineage>
        <taxon>Bacteria</taxon>
        <taxon>Thermotogati</taxon>
        <taxon>Synergistota</taxon>
        <taxon>Synergistia</taxon>
        <taxon>Synergistales</taxon>
        <taxon>Acetomicrobiaceae</taxon>
        <taxon>Acetomicrobium</taxon>
    </lineage>
</organism>
<dbReference type="PANTHER" id="PTHR43398:SF1">
    <property type="entry name" value="DOLICHOL-PHOSPHATE MANNOSYLTRANSFERASE SUBUNIT 1"/>
    <property type="match status" value="1"/>
</dbReference>
<dbReference type="GO" id="GO:0035269">
    <property type="term" value="P:protein O-linked glycosylation via mannose"/>
    <property type="evidence" value="ECO:0007669"/>
    <property type="project" value="TreeGrafter"/>
</dbReference>
<evidence type="ECO:0000259" key="11">
    <source>
        <dbReference type="Pfam" id="PF13231"/>
    </source>
</evidence>
<feature type="transmembrane region" description="Helical" evidence="8">
    <location>
        <begin position="368"/>
        <end position="391"/>
    </location>
</feature>
<dbReference type="Proteomes" id="UP000525027">
    <property type="component" value="Unassembled WGS sequence"/>
</dbReference>
<evidence type="ECO:0000256" key="2">
    <source>
        <dbReference type="ARBA" id="ARBA00006739"/>
    </source>
</evidence>
<dbReference type="Gene3D" id="3.90.550.10">
    <property type="entry name" value="Spore Coat Polysaccharide Biosynthesis Protein SpsA, Chain A"/>
    <property type="match status" value="1"/>
</dbReference>
<feature type="transmembrane region" description="Helical" evidence="8">
    <location>
        <begin position="553"/>
        <end position="572"/>
    </location>
</feature>
<feature type="domain" description="Glycosyltransferase RgtA/B/C/D-like" evidence="11">
    <location>
        <begin position="409"/>
        <end position="569"/>
    </location>
</feature>
<evidence type="ECO:0000256" key="1">
    <source>
        <dbReference type="ARBA" id="ARBA00004141"/>
    </source>
</evidence>
<feature type="transmembrane region" description="Helical" evidence="8">
    <location>
        <begin position="628"/>
        <end position="647"/>
    </location>
</feature>
<keyword evidence="3" id="KW-0328">Glycosyltransferase</keyword>